<evidence type="ECO:0000313" key="2">
    <source>
        <dbReference type="Proteomes" id="UP000613768"/>
    </source>
</evidence>
<keyword evidence="2" id="KW-1185">Reference proteome</keyword>
<dbReference type="EMBL" id="JACYTR010000011">
    <property type="protein sequence ID" value="MBD8525633.1"/>
    <property type="molecule type" value="Genomic_DNA"/>
</dbReference>
<gene>
    <name evidence="1" type="ORF">IFO71_07750</name>
</gene>
<dbReference type="Proteomes" id="UP000613768">
    <property type="component" value="Unassembled WGS sequence"/>
</dbReference>
<comment type="caution">
    <text evidence="1">The sequence shown here is derived from an EMBL/GenBank/DDBJ whole genome shotgun (WGS) entry which is preliminary data.</text>
</comment>
<sequence length="55" mass="6174">MSKFIVVDHAQALLLPPDLREWVPEDDLVNFVIEAARRVPVTKFKVNVRGTGSAQ</sequence>
<protein>
    <submittedName>
        <fullName evidence="1">IS5/IS1182 family transposase</fullName>
    </submittedName>
</protein>
<feature type="non-terminal residue" evidence="1">
    <location>
        <position position="55"/>
    </location>
</feature>
<evidence type="ECO:0000313" key="1">
    <source>
        <dbReference type="EMBL" id="MBD8525633.1"/>
    </source>
</evidence>
<reference evidence="1 2" key="1">
    <citation type="submission" date="2020-09" db="EMBL/GenBank/DDBJ databases">
        <title>Pseudoxanthomonas sp. CAU 1598 isolated from sand of Yaerae Beach.</title>
        <authorList>
            <person name="Kim W."/>
        </authorList>
    </citation>
    <scope>NUCLEOTIDE SEQUENCE [LARGE SCALE GENOMIC DNA]</scope>
    <source>
        <strain evidence="1 2">CAU 1598</strain>
    </source>
</reference>
<proteinExistence type="predicted"/>
<name>A0AAW3ZHS7_9GAMM</name>
<dbReference type="AlphaFoldDB" id="A0AAW3ZHS7"/>
<organism evidence="1 2">
    <name type="scientific">Pseudomarimonas arenosa</name>
    <dbReference type="NCBI Taxonomy" id="2774145"/>
    <lineage>
        <taxon>Bacteria</taxon>
        <taxon>Pseudomonadati</taxon>
        <taxon>Pseudomonadota</taxon>
        <taxon>Gammaproteobacteria</taxon>
        <taxon>Lysobacterales</taxon>
        <taxon>Lysobacteraceae</taxon>
        <taxon>Pseudomarimonas</taxon>
    </lineage>
</organism>
<accession>A0AAW3ZHS7</accession>